<dbReference type="Proteomes" id="UP000664940">
    <property type="component" value="Unassembled WGS sequence"/>
</dbReference>
<comment type="caution">
    <text evidence="1">The sequence shown here is derived from an EMBL/GenBank/DDBJ whole genome shotgun (WGS) entry which is preliminary data.</text>
</comment>
<gene>
    <name evidence="1" type="ORF">HJG60_009933</name>
</gene>
<proteinExistence type="predicted"/>
<sequence length="149" mass="17029">MGKGPEQTLFKEDLHRAHRHMKGPLASLAIREMQIKTTMRYHFTPVRMAIINKLINRKCWLLVRLWRKGNPSMLLVGVQTGTASVENSLECPQKTKMELLFDLEIPLLGLYTNNAESPIQKNLCTPMFIAVLLIIAKCWKQPKCASVNE</sequence>
<accession>A0A834B2Y6</accession>
<evidence type="ECO:0000313" key="2">
    <source>
        <dbReference type="Proteomes" id="UP000664940"/>
    </source>
</evidence>
<dbReference type="EMBL" id="JABVXQ010000002">
    <property type="protein sequence ID" value="KAF6125502.1"/>
    <property type="molecule type" value="Genomic_DNA"/>
</dbReference>
<evidence type="ECO:0000313" key="1">
    <source>
        <dbReference type="EMBL" id="KAF6125502.1"/>
    </source>
</evidence>
<organism evidence="1 2">
    <name type="scientific">Phyllostomus discolor</name>
    <name type="common">pale spear-nosed bat</name>
    <dbReference type="NCBI Taxonomy" id="89673"/>
    <lineage>
        <taxon>Eukaryota</taxon>
        <taxon>Metazoa</taxon>
        <taxon>Chordata</taxon>
        <taxon>Craniata</taxon>
        <taxon>Vertebrata</taxon>
        <taxon>Euteleostomi</taxon>
        <taxon>Mammalia</taxon>
        <taxon>Eutheria</taxon>
        <taxon>Laurasiatheria</taxon>
        <taxon>Chiroptera</taxon>
        <taxon>Yangochiroptera</taxon>
        <taxon>Phyllostomidae</taxon>
        <taxon>Phyllostominae</taxon>
        <taxon>Phyllostomus</taxon>
    </lineage>
</organism>
<reference evidence="1 2" key="1">
    <citation type="journal article" date="2020" name="Nature">
        <title>Six reference-quality genomes reveal evolution of bat adaptations.</title>
        <authorList>
            <person name="Jebb D."/>
            <person name="Huang Z."/>
            <person name="Pippel M."/>
            <person name="Hughes G.M."/>
            <person name="Lavrichenko K."/>
            <person name="Devanna P."/>
            <person name="Winkler S."/>
            <person name="Jermiin L.S."/>
            <person name="Skirmuntt E.C."/>
            <person name="Katzourakis A."/>
            <person name="Burkitt-Gray L."/>
            <person name="Ray D.A."/>
            <person name="Sullivan K.A.M."/>
            <person name="Roscito J.G."/>
            <person name="Kirilenko B.M."/>
            <person name="Davalos L.M."/>
            <person name="Corthals A.P."/>
            <person name="Power M.L."/>
            <person name="Jones G."/>
            <person name="Ransome R.D."/>
            <person name="Dechmann D.K.N."/>
            <person name="Locatelli A.G."/>
            <person name="Puechmaille S.J."/>
            <person name="Fedrigo O."/>
            <person name="Jarvis E.D."/>
            <person name="Hiller M."/>
            <person name="Vernes S.C."/>
            <person name="Myers E.W."/>
            <person name="Teeling E.C."/>
        </authorList>
    </citation>
    <scope>NUCLEOTIDE SEQUENCE [LARGE SCALE GENOMIC DNA]</scope>
    <source>
        <strain evidence="1">Bat1K_MPI-CBG_1</strain>
    </source>
</reference>
<name>A0A834B2Y6_9CHIR</name>
<dbReference type="AlphaFoldDB" id="A0A834B2Y6"/>
<protein>
    <submittedName>
        <fullName evidence="1">Uncharacterized protein</fullName>
    </submittedName>
</protein>